<feature type="transmembrane region" description="Helical" evidence="1">
    <location>
        <begin position="246"/>
        <end position="271"/>
    </location>
</feature>
<feature type="transmembrane region" description="Helical" evidence="1">
    <location>
        <begin position="172"/>
        <end position="197"/>
    </location>
</feature>
<dbReference type="AlphaFoldDB" id="A0A2W5EHX7"/>
<gene>
    <name evidence="2" type="ORF">DI598_16665</name>
</gene>
<evidence type="ECO:0000313" key="2">
    <source>
        <dbReference type="EMBL" id="PZP42688.1"/>
    </source>
</evidence>
<feature type="transmembrane region" description="Helical" evidence="1">
    <location>
        <begin position="204"/>
        <end position="226"/>
    </location>
</feature>
<keyword evidence="1" id="KW-0472">Membrane</keyword>
<reference evidence="2 3" key="1">
    <citation type="submission" date="2017-11" db="EMBL/GenBank/DDBJ databases">
        <title>Infants hospitalized years apart are colonized by the same room-sourced microbial strains.</title>
        <authorList>
            <person name="Brooks B."/>
            <person name="Olm M.R."/>
            <person name="Firek B.A."/>
            <person name="Baker R."/>
            <person name="Thomas B.C."/>
            <person name="Morowitz M.J."/>
            <person name="Banfield J.F."/>
        </authorList>
    </citation>
    <scope>NUCLEOTIDE SEQUENCE [LARGE SCALE GENOMIC DNA]</scope>
    <source>
        <strain evidence="2">S2_009_000_R2_76</strain>
    </source>
</reference>
<dbReference type="Proteomes" id="UP000249645">
    <property type="component" value="Unassembled WGS sequence"/>
</dbReference>
<keyword evidence="1" id="KW-1133">Transmembrane helix</keyword>
<accession>A0A2W5EHX7</accession>
<keyword evidence="1" id="KW-0812">Transmembrane</keyword>
<sequence length="279" mass="31392">MQQISSEKEYLTNGSSMSLTPAGWFLVALLVLSFVLTLKIVKRKNRDSFDDSDDARRKATGCVSIAYVFAVVSCVLVLGVGSLRLLIGSIKDTITVTRYQAKVVDYTSYASTSKNRRTTMYNPVLEFKTEDGTVIKKEADMASSSPPEIGSYRTVGYKDGKNVLVELSPTKYFMLLGLGTMAALLTFAMVGAFNYAFGFSNRVLIKLLFGFLFYYLIPAGMILLFYGCAYAGVYRYLAGERNDMPIWAFLVCSFFSFVLFFSIIGWFQYLFKRNKEIKR</sequence>
<feature type="transmembrane region" description="Helical" evidence="1">
    <location>
        <begin position="62"/>
        <end position="87"/>
    </location>
</feature>
<dbReference type="EMBL" id="QFOI01000417">
    <property type="protein sequence ID" value="PZP42688.1"/>
    <property type="molecule type" value="Genomic_DNA"/>
</dbReference>
<protein>
    <recommendedName>
        <fullName evidence="4">DUF3592 domain-containing protein</fullName>
    </recommendedName>
</protein>
<evidence type="ECO:0008006" key="4">
    <source>
        <dbReference type="Google" id="ProtNLM"/>
    </source>
</evidence>
<comment type="caution">
    <text evidence="2">The sequence shown here is derived from an EMBL/GenBank/DDBJ whole genome shotgun (WGS) entry which is preliminary data.</text>
</comment>
<evidence type="ECO:0000256" key="1">
    <source>
        <dbReference type="SAM" id="Phobius"/>
    </source>
</evidence>
<feature type="transmembrane region" description="Helical" evidence="1">
    <location>
        <begin position="22"/>
        <end position="41"/>
    </location>
</feature>
<proteinExistence type="predicted"/>
<organism evidence="2 3">
    <name type="scientific">Pseudopedobacter saltans</name>
    <dbReference type="NCBI Taxonomy" id="151895"/>
    <lineage>
        <taxon>Bacteria</taxon>
        <taxon>Pseudomonadati</taxon>
        <taxon>Bacteroidota</taxon>
        <taxon>Sphingobacteriia</taxon>
        <taxon>Sphingobacteriales</taxon>
        <taxon>Sphingobacteriaceae</taxon>
        <taxon>Pseudopedobacter</taxon>
    </lineage>
</organism>
<evidence type="ECO:0000313" key="3">
    <source>
        <dbReference type="Proteomes" id="UP000249645"/>
    </source>
</evidence>
<name>A0A2W5EHX7_9SPHI</name>